<evidence type="ECO:0000313" key="1">
    <source>
        <dbReference type="EMBL" id="CCF84778.1"/>
    </source>
</evidence>
<keyword evidence="2" id="KW-1185">Reference proteome</keyword>
<dbReference type="AlphaFoldDB" id="I4EJB6"/>
<sequence>MLPSWRREFARVGLWKHNFGYQIPPGLHRGDPLIQQERRRVLALSRNQLLSRALADEDWVLWLDVDIIAYPPGIIERLLATGKNIVQPHCVLDYGGPTFDQNGWRDRGRIHLDDVRDEGDLVPLDTVGGTMLLIRADLHRNGLIFPPIPYRPGHPKARRGEGELETEGLGILAADMGESCWGMPRLEILHRRA</sequence>
<name>I4EJB6_9BACT</name>
<dbReference type="Gene3D" id="3.90.550.10">
    <property type="entry name" value="Spore Coat Polysaccharide Biosynthesis Protein SpsA, Chain A"/>
    <property type="match status" value="2"/>
</dbReference>
<proteinExistence type="predicted"/>
<gene>
    <name evidence="1" type="ORF">NITHO_3940001</name>
</gene>
<dbReference type="Pfam" id="PF03452">
    <property type="entry name" value="Anp1"/>
    <property type="match status" value="2"/>
</dbReference>
<dbReference type="CDD" id="cd00761">
    <property type="entry name" value="Glyco_tranf_GTA_type"/>
    <property type="match status" value="1"/>
</dbReference>
<comment type="caution">
    <text evidence="1">The sequence shown here is derived from an EMBL/GenBank/DDBJ whole genome shotgun (WGS) entry which is preliminary data.</text>
</comment>
<dbReference type="InterPro" id="IPR029044">
    <property type="entry name" value="Nucleotide-diphossugar_trans"/>
</dbReference>
<dbReference type="GO" id="GO:0000009">
    <property type="term" value="F:alpha-1,6-mannosyltransferase activity"/>
    <property type="evidence" value="ECO:0007669"/>
    <property type="project" value="TreeGrafter"/>
</dbReference>
<accession>I4EJB6</accession>
<evidence type="ECO:0000313" key="2">
    <source>
        <dbReference type="Proteomes" id="UP000004221"/>
    </source>
</evidence>
<dbReference type="InterPro" id="IPR052086">
    <property type="entry name" value="Mannan_Polymerase_Subunit"/>
</dbReference>
<evidence type="ECO:0008006" key="3">
    <source>
        <dbReference type="Google" id="ProtNLM"/>
    </source>
</evidence>
<dbReference type="EMBL" id="CAGS01000328">
    <property type="protein sequence ID" value="CCF84778.1"/>
    <property type="molecule type" value="Genomic_DNA"/>
</dbReference>
<reference evidence="1 2" key="1">
    <citation type="journal article" date="2012" name="ISME J.">
        <title>Nitrification expanded: discovery, physiology and genomics of a nitrite-oxidizing bacterium from the phylum Chloroflexi.</title>
        <authorList>
            <person name="Sorokin D.Y."/>
            <person name="Lucker S."/>
            <person name="Vejmelkova D."/>
            <person name="Kostrikina N.A."/>
            <person name="Kleerebezem R."/>
            <person name="Rijpstra W.I."/>
            <person name="Damste J.S."/>
            <person name="Le Paslier D."/>
            <person name="Muyzer G."/>
            <person name="Wagner M."/>
            <person name="van Loosdrecht M.C."/>
            <person name="Daims H."/>
        </authorList>
    </citation>
    <scope>NUCLEOTIDE SEQUENCE [LARGE SCALE GENOMIC DNA]</scope>
    <source>
        <strain evidence="2">none</strain>
    </source>
</reference>
<dbReference type="SUPFAM" id="SSF53448">
    <property type="entry name" value="Nucleotide-diphospho-sugar transferases"/>
    <property type="match status" value="1"/>
</dbReference>
<dbReference type="GO" id="GO:0000032">
    <property type="term" value="P:cell wall mannoprotein biosynthetic process"/>
    <property type="evidence" value="ECO:0007669"/>
    <property type="project" value="TreeGrafter"/>
</dbReference>
<organism evidence="1 2">
    <name type="scientific">Nitrolancea hollandica Lb</name>
    <dbReference type="NCBI Taxonomy" id="1129897"/>
    <lineage>
        <taxon>Bacteria</taxon>
        <taxon>Pseudomonadati</taxon>
        <taxon>Thermomicrobiota</taxon>
        <taxon>Thermomicrobia</taxon>
        <taxon>Sphaerobacterales</taxon>
        <taxon>Sphaerobacterineae</taxon>
        <taxon>Sphaerobacteraceae</taxon>
        <taxon>Nitrolancea</taxon>
    </lineage>
</organism>
<dbReference type="GO" id="GO:0006487">
    <property type="term" value="P:protein N-linked glycosylation"/>
    <property type="evidence" value="ECO:0007669"/>
    <property type="project" value="TreeGrafter"/>
</dbReference>
<protein>
    <recommendedName>
        <fullName evidence="3">Glycosyltransferase</fullName>
    </recommendedName>
</protein>
<dbReference type="PANTHER" id="PTHR43083:SF6">
    <property type="entry name" value="MANNAN POLYMERASE COMPLEXES SUBUNIT MNN9"/>
    <property type="match status" value="1"/>
</dbReference>
<dbReference type="PANTHER" id="PTHR43083">
    <property type="entry name" value="MANNAN POLYMERASE II"/>
    <property type="match status" value="1"/>
</dbReference>
<dbReference type="Proteomes" id="UP000004221">
    <property type="component" value="Unassembled WGS sequence"/>
</dbReference>